<dbReference type="Proteomes" id="UP000315133">
    <property type="component" value="Unassembled WGS sequence"/>
</dbReference>
<dbReference type="GO" id="GO:0033499">
    <property type="term" value="P:galactose catabolic process via UDP-galactose, Leloir pathway"/>
    <property type="evidence" value="ECO:0007669"/>
    <property type="project" value="TreeGrafter"/>
</dbReference>
<evidence type="ECO:0000313" key="1">
    <source>
        <dbReference type="EMBL" id="TQM95861.1"/>
    </source>
</evidence>
<dbReference type="AlphaFoldDB" id="A0A543KLC1"/>
<dbReference type="Pfam" id="PF01263">
    <property type="entry name" value="Aldose_epim"/>
    <property type="match status" value="1"/>
</dbReference>
<dbReference type="SUPFAM" id="SSF74650">
    <property type="entry name" value="Galactose mutarotase-like"/>
    <property type="match status" value="1"/>
</dbReference>
<name>A0A543KLC1_9MICO</name>
<sequence length="294" mass="30951">MSIHGTVVDLRAGAYEASVGQVGATLLTLTHGGRRLVDPVPEDALDDSWRGRTLVPWPNRVAGGRYAVAGATYELPVNEHATGAALHGLAAFQRWELVTSTTSAATFALDLPASYGYPFSIACRVAYELDADAGLGITVEGTNVGEQAAPFGASTHPYVTCDGSPLDECTLTLPARSVLLTDGRSTPTELVPVSEADLDLTDARPLEGVSIDHAFTDLPGAWAVELTHPTAPGVRVESGAPWVQLYTAERIGRRAAAVEPMTCPPDAFNRDPEGVLLQPGESRSLALRISALRG</sequence>
<dbReference type="GO" id="GO:0004034">
    <property type="term" value="F:aldose 1-epimerase activity"/>
    <property type="evidence" value="ECO:0007669"/>
    <property type="project" value="TreeGrafter"/>
</dbReference>
<comment type="caution">
    <text evidence="1">The sequence shown here is derived from an EMBL/GenBank/DDBJ whole genome shotgun (WGS) entry which is preliminary data.</text>
</comment>
<gene>
    <name evidence="1" type="ORF">FB476_0711</name>
</gene>
<accession>A0A543KLC1</accession>
<dbReference type="InterPro" id="IPR014718">
    <property type="entry name" value="GH-type_carb-bd"/>
</dbReference>
<protein>
    <submittedName>
        <fullName evidence="1">Aldose 1-epimerase</fullName>
    </submittedName>
</protein>
<dbReference type="OrthoDB" id="4739604at2"/>
<dbReference type="PANTHER" id="PTHR10091:SF0">
    <property type="entry name" value="GALACTOSE MUTAROTASE"/>
    <property type="match status" value="1"/>
</dbReference>
<dbReference type="GO" id="GO:0030246">
    <property type="term" value="F:carbohydrate binding"/>
    <property type="evidence" value="ECO:0007669"/>
    <property type="project" value="InterPro"/>
</dbReference>
<organism evidence="1 2">
    <name type="scientific">Ornithinimicrobium humiphilum</name>
    <dbReference type="NCBI Taxonomy" id="125288"/>
    <lineage>
        <taxon>Bacteria</taxon>
        <taxon>Bacillati</taxon>
        <taxon>Actinomycetota</taxon>
        <taxon>Actinomycetes</taxon>
        <taxon>Micrococcales</taxon>
        <taxon>Ornithinimicrobiaceae</taxon>
        <taxon>Ornithinimicrobium</taxon>
    </lineage>
</organism>
<dbReference type="RefSeq" id="WP_141817561.1">
    <property type="nucleotide sequence ID" value="NZ_BAAAIL010000003.1"/>
</dbReference>
<evidence type="ECO:0000313" key="2">
    <source>
        <dbReference type="Proteomes" id="UP000315133"/>
    </source>
</evidence>
<dbReference type="InterPro" id="IPR008183">
    <property type="entry name" value="Aldose_1/G6P_1-epimerase"/>
</dbReference>
<keyword evidence="2" id="KW-1185">Reference proteome</keyword>
<dbReference type="GO" id="GO:0006006">
    <property type="term" value="P:glucose metabolic process"/>
    <property type="evidence" value="ECO:0007669"/>
    <property type="project" value="TreeGrafter"/>
</dbReference>
<dbReference type="NCBIfam" id="NF011719">
    <property type="entry name" value="PRK15172.1"/>
    <property type="match status" value="1"/>
</dbReference>
<dbReference type="InterPro" id="IPR011013">
    <property type="entry name" value="Gal_mutarotase_sf_dom"/>
</dbReference>
<dbReference type="EMBL" id="VFPU01000001">
    <property type="protein sequence ID" value="TQM95861.1"/>
    <property type="molecule type" value="Genomic_DNA"/>
</dbReference>
<dbReference type="PANTHER" id="PTHR10091">
    <property type="entry name" value="ALDOSE-1-EPIMERASE"/>
    <property type="match status" value="1"/>
</dbReference>
<reference evidence="1 2" key="1">
    <citation type="submission" date="2019-06" db="EMBL/GenBank/DDBJ databases">
        <title>Sequencing the genomes of 1000 actinobacteria strains.</title>
        <authorList>
            <person name="Klenk H.-P."/>
        </authorList>
    </citation>
    <scope>NUCLEOTIDE SEQUENCE [LARGE SCALE GENOMIC DNA]</scope>
    <source>
        <strain evidence="1 2">DSM 12362</strain>
    </source>
</reference>
<dbReference type="Gene3D" id="2.70.98.10">
    <property type="match status" value="1"/>
</dbReference>
<proteinExistence type="predicted"/>